<feature type="transmembrane region" description="Helical" evidence="9">
    <location>
        <begin position="358"/>
        <end position="380"/>
    </location>
</feature>
<evidence type="ECO:0000256" key="1">
    <source>
        <dbReference type="ARBA" id="ARBA00004651"/>
    </source>
</evidence>
<dbReference type="Proteomes" id="UP001549055">
    <property type="component" value="Unassembled WGS sequence"/>
</dbReference>
<name>A0ABV2JLS1_9STRE</name>
<dbReference type="InterPro" id="IPR004685">
    <property type="entry name" value="Brnchd-chn_aa_trnsp_Livcs"/>
</dbReference>
<keyword evidence="8 9" id="KW-0472">Membrane</keyword>
<feature type="transmembrane region" description="Helical" evidence="9">
    <location>
        <begin position="81"/>
        <end position="100"/>
    </location>
</feature>
<dbReference type="Pfam" id="PF05525">
    <property type="entry name" value="Branch_AA_trans"/>
    <property type="match status" value="1"/>
</dbReference>
<feature type="transmembrane region" description="Helical" evidence="9">
    <location>
        <begin position="41"/>
        <end position="65"/>
    </location>
</feature>
<feature type="transmembrane region" description="Helical" evidence="9">
    <location>
        <begin position="333"/>
        <end position="352"/>
    </location>
</feature>
<feature type="transmembrane region" description="Helical" evidence="9">
    <location>
        <begin position="7"/>
        <end position="29"/>
    </location>
</feature>
<dbReference type="PANTHER" id="PTHR30588">
    <property type="entry name" value="BRANCHED-CHAIN AMINO ACID TRANSPORT SYSTEM 2 CARRIER PROTEIN"/>
    <property type="match status" value="1"/>
</dbReference>
<dbReference type="PANTHER" id="PTHR30588:SF0">
    <property type="entry name" value="BRANCHED-CHAIN AMINO ACID PERMEASE BRNQ"/>
    <property type="match status" value="1"/>
</dbReference>
<dbReference type="RefSeq" id="WP_354281275.1">
    <property type="nucleotide sequence ID" value="NZ_JBEPMK010000005.1"/>
</dbReference>
<organism evidence="10 11">
    <name type="scientific">Streptococcus gallinaceus</name>
    <dbReference type="NCBI Taxonomy" id="165758"/>
    <lineage>
        <taxon>Bacteria</taxon>
        <taxon>Bacillati</taxon>
        <taxon>Bacillota</taxon>
        <taxon>Bacilli</taxon>
        <taxon>Lactobacillales</taxon>
        <taxon>Streptococcaceae</taxon>
        <taxon>Streptococcus</taxon>
    </lineage>
</organism>
<evidence type="ECO:0000256" key="4">
    <source>
        <dbReference type="ARBA" id="ARBA00022475"/>
    </source>
</evidence>
<evidence type="ECO:0000256" key="6">
    <source>
        <dbReference type="ARBA" id="ARBA00022970"/>
    </source>
</evidence>
<keyword evidence="11" id="KW-1185">Reference proteome</keyword>
<evidence type="ECO:0000256" key="8">
    <source>
        <dbReference type="ARBA" id="ARBA00023136"/>
    </source>
</evidence>
<evidence type="ECO:0000256" key="2">
    <source>
        <dbReference type="ARBA" id="ARBA00008540"/>
    </source>
</evidence>
<reference evidence="10 11" key="1">
    <citation type="submission" date="2024-06" db="EMBL/GenBank/DDBJ databases">
        <title>Genomic Encyclopedia of Type Strains, Phase IV (KMG-IV): sequencing the most valuable type-strain genomes for metagenomic binning, comparative biology and taxonomic classification.</title>
        <authorList>
            <person name="Goeker M."/>
        </authorList>
    </citation>
    <scope>NUCLEOTIDE SEQUENCE [LARGE SCALE GENOMIC DNA]</scope>
    <source>
        <strain evidence="10 11">DSM 15349</strain>
    </source>
</reference>
<keyword evidence="6 9" id="KW-0029">Amino-acid transport</keyword>
<feature type="transmembrane region" description="Helical" evidence="9">
    <location>
        <begin position="120"/>
        <end position="139"/>
    </location>
</feature>
<dbReference type="EMBL" id="JBEPMK010000005">
    <property type="protein sequence ID" value="MET3644839.1"/>
    <property type="molecule type" value="Genomic_DNA"/>
</dbReference>
<comment type="caution">
    <text evidence="10">The sequence shown here is derived from an EMBL/GenBank/DDBJ whole genome shotgun (WGS) entry which is preliminary data.</text>
</comment>
<comment type="function">
    <text evidence="9">Component of the transport system for branched-chain amino acids.</text>
</comment>
<sequence>MKKKPSLSAYVTIGLMLFALFFGAGNLIFPAYLGIYAGSNVWLAIVGFCLTAVTLPLMGVAAIAYTGTEDAESIARPVSKLYALCFSVALYLSIGPFFAIPRTGATSYSIGIEPIFGPSFMGKVIYALIFFGISYWLAIRPSKMADRIGKYLTPTLLFVLAVLVIASFLHPAGKMGLAHNATPATSDAFANLPFVAGLIQGYGTMDALASLAFSIVVINSAKVFGAKDNQEVAGITLKSGVIASVLLALVYIFVARIGATSQSLFDFTAGAFQLKGQVIDGGHVLSQASHFYLGAIGRAVLAVVIFLACITTATGLITACAEYFHKLLPAVSHAVWATVFTIIALVFYFGGLSEIIKWSLPVLFLLYPLTVAIIFLALMGKWFQHDPIVYRWTIGWTFIAGFYDAVNTLAGMTGLFKLPAGLLHFFGQVVPLGRYSLGWMSFALVGFVIGLVHHFLKKK</sequence>
<evidence type="ECO:0000313" key="10">
    <source>
        <dbReference type="EMBL" id="MET3644839.1"/>
    </source>
</evidence>
<keyword evidence="3 9" id="KW-0813">Transport</keyword>
<feature type="transmembrane region" description="Helical" evidence="9">
    <location>
        <begin position="299"/>
        <end position="321"/>
    </location>
</feature>
<protein>
    <recommendedName>
        <fullName evidence="9">Branched-chain amino acid transport system carrier protein</fullName>
    </recommendedName>
</protein>
<keyword evidence="7 9" id="KW-1133">Transmembrane helix</keyword>
<evidence type="ECO:0000313" key="11">
    <source>
        <dbReference type="Proteomes" id="UP001549055"/>
    </source>
</evidence>
<feature type="transmembrane region" description="Helical" evidence="9">
    <location>
        <begin position="192"/>
        <end position="218"/>
    </location>
</feature>
<evidence type="ECO:0000256" key="7">
    <source>
        <dbReference type="ARBA" id="ARBA00022989"/>
    </source>
</evidence>
<accession>A0ABV2JLS1</accession>
<feature type="transmembrane region" description="Helical" evidence="9">
    <location>
        <begin position="151"/>
        <end position="172"/>
    </location>
</feature>
<comment type="subcellular location">
    <subcellularLocation>
        <location evidence="1 9">Cell membrane</location>
        <topology evidence="1 9">Multi-pass membrane protein</topology>
    </subcellularLocation>
</comment>
<proteinExistence type="inferred from homology"/>
<evidence type="ECO:0000256" key="5">
    <source>
        <dbReference type="ARBA" id="ARBA00022692"/>
    </source>
</evidence>
<feature type="transmembrane region" description="Helical" evidence="9">
    <location>
        <begin position="239"/>
        <end position="259"/>
    </location>
</feature>
<evidence type="ECO:0000256" key="9">
    <source>
        <dbReference type="RuleBase" id="RU362122"/>
    </source>
</evidence>
<keyword evidence="4" id="KW-1003">Cell membrane</keyword>
<dbReference type="NCBIfam" id="TIGR00796">
    <property type="entry name" value="livcs"/>
    <property type="match status" value="1"/>
</dbReference>
<comment type="similarity">
    <text evidence="2 9">Belongs to the branched chain amino acid transporter family.</text>
</comment>
<feature type="transmembrane region" description="Helical" evidence="9">
    <location>
        <begin position="392"/>
        <end position="416"/>
    </location>
</feature>
<feature type="transmembrane region" description="Helical" evidence="9">
    <location>
        <begin position="436"/>
        <end position="456"/>
    </location>
</feature>
<keyword evidence="5 9" id="KW-0812">Transmembrane</keyword>
<gene>
    <name evidence="10" type="ORF">ABID27_001470</name>
</gene>
<evidence type="ECO:0000256" key="3">
    <source>
        <dbReference type="ARBA" id="ARBA00022448"/>
    </source>
</evidence>